<feature type="compositionally biased region" description="Polar residues" evidence="1">
    <location>
        <begin position="83"/>
        <end position="102"/>
    </location>
</feature>
<dbReference type="Proteomes" id="UP001066276">
    <property type="component" value="Chromosome 2_1"/>
</dbReference>
<proteinExistence type="predicted"/>
<comment type="caution">
    <text evidence="2">The sequence shown here is derived from an EMBL/GenBank/DDBJ whole genome shotgun (WGS) entry which is preliminary data.</text>
</comment>
<feature type="compositionally biased region" description="Basic and acidic residues" evidence="1">
    <location>
        <begin position="24"/>
        <end position="47"/>
    </location>
</feature>
<feature type="compositionally biased region" description="Low complexity" evidence="1">
    <location>
        <begin position="12"/>
        <end position="23"/>
    </location>
</feature>
<protein>
    <submittedName>
        <fullName evidence="2">Uncharacterized protein</fullName>
    </submittedName>
</protein>
<gene>
    <name evidence="2" type="ORF">NDU88_007940</name>
</gene>
<evidence type="ECO:0000256" key="1">
    <source>
        <dbReference type="SAM" id="MobiDB-lite"/>
    </source>
</evidence>
<evidence type="ECO:0000313" key="3">
    <source>
        <dbReference type="Proteomes" id="UP001066276"/>
    </source>
</evidence>
<feature type="region of interest" description="Disordered" evidence="1">
    <location>
        <begin position="1"/>
        <end position="102"/>
    </location>
</feature>
<sequence>MFAHRHEKGTESSTLKSSLSLTKRGQEKQRPKAEHSLRVHRLTRDAADCQLRTQTDRKRENNRSMPKHDAVKEQGEPSKCEALSNSHSHSMADTNKTNNKTQ</sequence>
<feature type="compositionally biased region" description="Basic and acidic residues" evidence="1">
    <location>
        <begin position="54"/>
        <end position="79"/>
    </location>
</feature>
<dbReference type="AlphaFoldDB" id="A0AAV7VVU6"/>
<accession>A0AAV7VVU6</accession>
<organism evidence="2 3">
    <name type="scientific">Pleurodeles waltl</name>
    <name type="common">Iberian ribbed newt</name>
    <dbReference type="NCBI Taxonomy" id="8319"/>
    <lineage>
        <taxon>Eukaryota</taxon>
        <taxon>Metazoa</taxon>
        <taxon>Chordata</taxon>
        <taxon>Craniata</taxon>
        <taxon>Vertebrata</taxon>
        <taxon>Euteleostomi</taxon>
        <taxon>Amphibia</taxon>
        <taxon>Batrachia</taxon>
        <taxon>Caudata</taxon>
        <taxon>Salamandroidea</taxon>
        <taxon>Salamandridae</taxon>
        <taxon>Pleurodelinae</taxon>
        <taxon>Pleurodeles</taxon>
    </lineage>
</organism>
<name>A0AAV7VVU6_PLEWA</name>
<keyword evidence="3" id="KW-1185">Reference proteome</keyword>
<reference evidence="2" key="1">
    <citation type="journal article" date="2022" name="bioRxiv">
        <title>Sequencing and chromosome-scale assembly of the giantPleurodeles waltlgenome.</title>
        <authorList>
            <person name="Brown T."/>
            <person name="Elewa A."/>
            <person name="Iarovenko S."/>
            <person name="Subramanian E."/>
            <person name="Araus A.J."/>
            <person name="Petzold A."/>
            <person name="Susuki M."/>
            <person name="Suzuki K.-i.T."/>
            <person name="Hayashi T."/>
            <person name="Toyoda A."/>
            <person name="Oliveira C."/>
            <person name="Osipova E."/>
            <person name="Leigh N.D."/>
            <person name="Simon A."/>
            <person name="Yun M.H."/>
        </authorList>
    </citation>
    <scope>NUCLEOTIDE SEQUENCE</scope>
    <source>
        <strain evidence="2">20211129_DDA</strain>
        <tissue evidence="2">Liver</tissue>
    </source>
</reference>
<evidence type="ECO:0000313" key="2">
    <source>
        <dbReference type="EMBL" id="KAJ1204159.1"/>
    </source>
</evidence>
<dbReference type="EMBL" id="JANPWB010000003">
    <property type="protein sequence ID" value="KAJ1204159.1"/>
    <property type="molecule type" value="Genomic_DNA"/>
</dbReference>